<reference evidence="2" key="1">
    <citation type="submission" date="2015-01" db="EMBL/GenBank/DDBJ databases">
        <authorList>
            <person name="Aksoy S."/>
            <person name="Warren W."/>
            <person name="Wilson R.K."/>
        </authorList>
    </citation>
    <scope>NUCLEOTIDE SEQUENCE [LARGE SCALE GENOMIC DNA]</scope>
    <source>
        <strain evidence="2">IAEA</strain>
    </source>
</reference>
<sequence>PNYVHPSLHARWSSFLETIRKEQQWYAKRIIPFYMQKWIRNLLQQNVKPLYKALIALTITKKEKYAAYFTKIATDSRLNNTTKLPNRKVILDFSVYPPTLINSSRSTNFSLIMIGIKVAVQINERKFLKHAAFVERLTENVTPPELSRT</sequence>
<keyword evidence="2" id="KW-1185">Reference proteome</keyword>
<name>A0A1B0B820_9MUSC</name>
<evidence type="ECO:0000313" key="2">
    <source>
        <dbReference type="Proteomes" id="UP000092460"/>
    </source>
</evidence>
<organism evidence="1 2">
    <name type="scientific">Glossina palpalis gambiensis</name>
    <dbReference type="NCBI Taxonomy" id="67801"/>
    <lineage>
        <taxon>Eukaryota</taxon>
        <taxon>Metazoa</taxon>
        <taxon>Ecdysozoa</taxon>
        <taxon>Arthropoda</taxon>
        <taxon>Hexapoda</taxon>
        <taxon>Insecta</taxon>
        <taxon>Pterygota</taxon>
        <taxon>Neoptera</taxon>
        <taxon>Endopterygota</taxon>
        <taxon>Diptera</taxon>
        <taxon>Brachycera</taxon>
        <taxon>Muscomorpha</taxon>
        <taxon>Hippoboscoidea</taxon>
        <taxon>Glossinidae</taxon>
        <taxon>Glossina</taxon>
    </lineage>
</organism>
<dbReference type="VEuPathDB" id="VectorBase:GPPI021828"/>
<dbReference type="EnsemblMetazoa" id="GPPI021828-RA">
    <property type="protein sequence ID" value="GPPI021828-PA"/>
    <property type="gene ID" value="GPPI021828"/>
</dbReference>
<evidence type="ECO:0000313" key="1">
    <source>
        <dbReference type="EnsemblMetazoa" id="GPPI021828-PA"/>
    </source>
</evidence>
<protein>
    <submittedName>
        <fullName evidence="1">Uncharacterized protein</fullName>
    </submittedName>
</protein>
<reference evidence="1" key="2">
    <citation type="submission" date="2020-05" db="UniProtKB">
        <authorList>
            <consortium name="EnsemblMetazoa"/>
        </authorList>
    </citation>
    <scope>IDENTIFICATION</scope>
    <source>
        <strain evidence="1">IAEA</strain>
    </source>
</reference>
<dbReference type="Proteomes" id="UP000092460">
    <property type="component" value="Unassembled WGS sequence"/>
</dbReference>
<dbReference type="EMBL" id="JXJN01009815">
    <property type="status" value="NOT_ANNOTATED_CDS"/>
    <property type="molecule type" value="Genomic_DNA"/>
</dbReference>
<proteinExistence type="predicted"/>
<accession>A0A1B0B820</accession>
<dbReference type="AlphaFoldDB" id="A0A1B0B820"/>